<dbReference type="Proteomes" id="UP000008556">
    <property type="component" value="Chromosome"/>
</dbReference>
<evidence type="ECO:0000256" key="1">
    <source>
        <dbReference type="SAM" id="MobiDB-lite"/>
    </source>
</evidence>
<dbReference type="KEGG" id="spq:SPAB_02247"/>
<evidence type="ECO:0000313" key="2">
    <source>
        <dbReference type="EMBL" id="ABX67630.1"/>
    </source>
</evidence>
<protein>
    <submittedName>
        <fullName evidence="2">Uncharacterized protein</fullName>
    </submittedName>
</protein>
<gene>
    <name evidence="2" type="ordered locus">SPAB_02247</name>
</gene>
<reference evidence="2 3" key="1">
    <citation type="submission" date="2007-11" db="EMBL/GenBank/DDBJ databases">
        <authorList>
            <consortium name="The Salmonella enterica serovar Paratyphi B Genome Sequencing Project"/>
            <person name="McClelland M."/>
            <person name="Sanderson E.K."/>
            <person name="Porwollik S."/>
            <person name="Spieth J."/>
            <person name="Clifton W.S."/>
            <person name="Fulton R."/>
            <person name="Cordes M."/>
            <person name="Wollam A."/>
            <person name="Shah N."/>
            <person name="Pepin K."/>
            <person name="Bhonagiri V."/>
            <person name="Nash W."/>
            <person name="Johnson M."/>
            <person name="Thiruvilangam P."/>
            <person name="Wilson R."/>
        </authorList>
    </citation>
    <scope>NUCLEOTIDE SEQUENCE [LARGE SCALE GENOMIC DNA]</scope>
    <source>
        <strain evidence="3">ATCC BAA-1250 / SPB7</strain>
    </source>
</reference>
<sequence>MDQRQNSEGLFRTAQTEKPRQSPRLKLLPVTAPARSAKAIAVSDCGPACVSFAVGWNM</sequence>
<organism evidence="2 3">
    <name type="scientific">Salmonella paratyphi B (strain ATCC BAA-1250 / SPB7)</name>
    <dbReference type="NCBI Taxonomy" id="1016998"/>
    <lineage>
        <taxon>Bacteria</taxon>
        <taxon>Pseudomonadati</taxon>
        <taxon>Pseudomonadota</taxon>
        <taxon>Gammaproteobacteria</taxon>
        <taxon>Enterobacterales</taxon>
        <taxon>Enterobacteriaceae</taxon>
        <taxon>Salmonella</taxon>
    </lineage>
</organism>
<accession>A0A6C6Z1U0</accession>
<evidence type="ECO:0000313" key="3">
    <source>
        <dbReference type="Proteomes" id="UP000008556"/>
    </source>
</evidence>
<feature type="compositionally biased region" description="Polar residues" evidence="1">
    <location>
        <begin position="1"/>
        <end position="14"/>
    </location>
</feature>
<name>A0A6C6Z1U0_SALPB</name>
<dbReference type="AlphaFoldDB" id="A0A6C6Z1U0"/>
<feature type="region of interest" description="Disordered" evidence="1">
    <location>
        <begin position="1"/>
        <end position="23"/>
    </location>
</feature>
<dbReference type="EMBL" id="CP000886">
    <property type="protein sequence ID" value="ABX67630.1"/>
    <property type="molecule type" value="Genomic_DNA"/>
</dbReference>
<proteinExistence type="predicted"/>